<dbReference type="Gene3D" id="3.60.10.10">
    <property type="entry name" value="Endonuclease/exonuclease/phosphatase"/>
    <property type="match status" value="1"/>
</dbReference>
<dbReference type="GO" id="GO:0003824">
    <property type="term" value="F:catalytic activity"/>
    <property type="evidence" value="ECO:0007669"/>
    <property type="project" value="InterPro"/>
</dbReference>
<organism evidence="3 4">
    <name type="scientific">Moheibacter sediminis</name>
    <dbReference type="NCBI Taxonomy" id="1434700"/>
    <lineage>
        <taxon>Bacteria</taxon>
        <taxon>Pseudomonadati</taxon>
        <taxon>Bacteroidota</taxon>
        <taxon>Flavobacteriia</taxon>
        <taxon>Flavobacteriales</taxon>
        <taxon>Weeksellaceae</taxon>
        <taxon>Moheibacter</taxon>
    </lineage>
</organism>
<evidence type="ECO:0000256" key="1">
    <source>
        <dbReference type="SAM" id="SignalP"/>
    </source>
</evidence>
<sequence length="402" mass="45846">MMYKIIKSLTKLTVLVTLFSTPLTAQQKYQSATIGFYNLENLFDTEASVGYIDGTLEYTNPNYHVSIAADQVSKYDTVSFKERYTYENIQGKKIIRPLILQDEYSATGKKVWTEARYNQKLKNLAHVISQLGKDQTQSAPVIVGLCEIENRKVVEDLINQPTLKPYNYGIAHFNSFDARGVDVALIYQKDRFRVTETKPHVIEIFNDDGNRTYTRDILQVTGLLDGEEITFLVNHWPSRSGGEKASMPKRAKAAEVMKGIFDDIRAKNPNAKIMAMGDFNDDPVSPSIKKIMGAKGDKDKVKDSDIYNIMEPMYKKGMGTLAYRDSWNLFDQILTTGNMVETKKEYKSYKIYKSDIFSPAYTVTPEGQYKGYPFRMYGGDTYYANGYSDHFAVYTVLLREAK</sequence>
<dbReference type="PANTHER" id="PTHR42834:SF1">
    <property type="entry name" value="ENDONUCLEASE_EXONUCLEASE_PHOSPHATASE FAMILY PROTEIN (AFU_ORTHOLOGUE AFUA_3G09210)"/>
    <property type="match status" value="1"/>
</dbReference>
<dbReference type="AlphaFoldDB" id="A0A1W1Y9K2"/>
<dbReference type="Proteomes" id="UP000192393">
    <property type="component" value="Unassembled WGS sequence"/>
</dbReference>
<dbReference type="Pfam" id="PF19580">
    <property type="entry name" value="Exo_endo_phos_3"/>
    <property type="match status" value="1"/>
</dbReference>
<dbReference type="RefSeq" id="WP_245828374.1">
    <property type="nucleotide sequence ID" value="NZ_FWXS01000001.1"/>
</dbReference>
<accession>A0A1W1Y9K2</accession>
<dbReference type="InterPro" id="IPR036691">
    <property type="entry name" value="Endo/exonu/phosph_ase_sf"/>
</dbReference>
<proteinExistence type="predicted"/>
<dbReference type="EMBL" id="FWXS01000001">
    <property type="protein sequence ID" value="SMC32825.1"/>
    <property type="molecule type" value="Genomic_DNA"/>
</dbReference>
<evidence type="ECO:0000313" key="3">
    <source>
        <dbReference type="EMBL" id="SMC32825.1"/>
    </source>
</evidence>
<dbReference type="STRING" id="1434700.SAMN06296427_101143"/>
<evidence type="ECO:0000259" key="2">
    <source>
        <dbReference type="Pfam" id="PF19580"/>
    </source>
</evidence>
<gene>
    <name evidence="3" type="ORF">SAMN06296427_101143</name>
</gene>
<feature type="chain" id="PRO_5013320556" description="Endonuclease/exonuclease/phosphatase domain-containing protein" evidence="1">
    <location>
        <begin position="26"/>
        <end position="402"/>
    </location>
</feature>
<evidence type="ECO:0000313" key="4">
    <source>
        <dbReference type="Proteomes" id="UP000192393"/>
    </source>
</evidence>
<dbReference type="InterPro" id="IPR005135">
    <property type="entry name" value="Endo/exonuclease/phosphatase"/>
</dbReference>
<keyword evidence="4" id="KW-1185">Reference proteome</keyword>
<feature type="domain" description="Endonuclease/exonuclease/phosphatase" evidence="2">
    <location>
        <begin position="95"/>
        <end position="397"/>
    </location>
</feature>
<feature type="signal peptide" evidence="1">
    <location>
        <begin position="1"/>
        <end position="25"/>
    </location>
</feature>
<keyword evidence="1" id="KW-0732">Signal</keyword>
<protein>
    <recommendedName>
        <fullName evidence="2">Endonuclease/exonuclease/phosphatase domain-containing protein</fullName>
    </recommendedName>
</protein>
<reference evidence="3 4" key="1">
    <citation type="submission" date="2017-04" db="EMBL/GenBank/DDBJ databases">
        <authorList>
            <person name="Afonso C.L."/>
            <person name="Miller P.J."/>
            <person name="Scott M.A."/>
            <person name="Spackman E."/>
            <person name="Goraichik I."/>
            <person name="Dimitrov K.M."/>
            <person name="Suarez D.L."/>
            <person name="Swayne D.E."/>
        </authorList>
    </citation>
    <scope>NUCLEOTIDE SEQUENCE [LARGE SCALE GENOMIC DNA]</scope>
    <source>
        <strain evidence="3 4">CGMCC 1.12708</strain>
    </source>
</reference>
<dbReference type="SUPFAM" id="SSF56219">
    <property type="entry name" value="DNase I-like"/>
    <property type="match status" value="1"/>
</dbReference>
<dbReference type="PANTHER" id="PTHR42834">
    <property type="entry name" value="ENDONUCLEASE/EXONUCLEASE/PHOSPHATASE FAMILY PROTEIN (AFU_ORTHOLOGUE AFUA_3G09210)"/>
    <property type="match status" value="1"/>
</dbReference>
<name>A0A1W1Y9K2_9FLAO</name>